<keyword evidence="2 6" id="KW-0812">Transmembrane</keyword>
<evidence type="ECO:0000313" key="7">
    <source>
        <dbReference type="Proteomes" id="UP000286641"/>
    </source>
</evidence>
<comment type="subcellular location">
    <subcellularLocation>
        <location evidence="1">Endomembrane system</location>
        <topology evidence="1">Multi-pass membrane protein</topology>
    </subcellularLocation>
</comment>
<evidence type="ECO:0000256" key="6">
    <source>
        <dbReference type="SAM" id="Phobius"/>
    </source>
</evidence>
<dbReference type="Proteomes" id="UP000286641">
    <property type="component" value="Unplaced"/>
</dbReference>
<gene>
    <name evidence="8" type="primary">SLC22A13</name>
</gene>
<protein>
    <submittedName>
        <fullName evidence="8">Solute carrier family 22 member 13 isoform X1</fullName>
    </submittedName>
</protein>
<keyword evidence="3 6" id="KW-1133">Transmembrane helix</keyword>
<dbReference type="GO" id="GO:0022857">
    <property type="term" value="F:transmembrane transporter activity"/>
    <property type="evidence" value="ECO:0007669"/>
    <property type="project" value="InterPro"/>
</dbReference>
<reference evidence="8" key="2">
    <citation type="submission" date="2025-08" db="UniProtKB">
        <authorList>
            <consortium name="RefSeq"/>
        </authorList>
    </citation>
    <scope>IDENTIFICATION</scope>
    <source>
        <tissue evidence="8">Blood</tissue>
    </source>
</reference>
<keyword evidence="4 6" id="KW-0472">Membrane</keyword>
<dbReference type="Pfam" id="PF00083">
    <property type="entry name" value="Sugar_tr"/>
    <property type="match status" value="2"/>
</dbReference>
<dbReference type="Gene3D" id="1.20.1250.20">
    <property type="entry name" value="MFS general substrate transporter like domains"/>
    <property type="match status" value="2"/>
</dbReference>
<feature type="transmembrane region" description="Helical" evidence="6">
    <location>
        <begin position="438"/>
        <end position="455"/>
    </location>
</feature>
<feature type="region of interest" description="Disordered" evidence="5">
    <location>
        <begin position="587"/>
        <end position="627"/>
    </location>
</feature>
<dbReference type="CTD" id="9390"/>
<evidence type="ECO:0000256" key="4">
    <source>
        <dbReference type="ARBA" id="ARBA00023136"/>
    </source>
</evidence>
<dbReference type="PANTHER" id="PTHR24064">
    <property type="entry name" value="SOLUTE CARRIER FAMILY 22 MEMBER"/>
    <property type="match status" value="1"/>
</dbReference>
<organism evidence="7 8">
    <name type="scientific">Callorhinus ursinus</name>
    <name type="common">Northern fur seal</name>
    <dbReference type="NCBI Taxonomy" id="34884"/>
    <lineage>
        <taxon>Eukaryota</taxon>
        <taxon>Metazoa</taxon>
        <taxon>Chordata</taxon>
        <taxon>Craniata</taxon>
        <taxon>Vertebrata</taxon>
        <taxon>Euteleostomi</taxon>
        <taxon>Mammalia</taxon>
        <taxon>Eutheria</taxon>
        <taxon>Laurasiatheria</taxon>
        <taxon>Carnivora</taxon>
        <taxon>Caniformia</taxon>
        <taxon>Pinnipedia</taxon>
        <taxon>Otariidae</taxon>
        <taxon>Callorhinus</taxon>
    </lineage>
</organism>
<feature type="transmembrane region" description="Helical" evidence="6">
    <location>
        <begin position="528"/>
        <end position="549"/>
    </location>
</feature>
<sequence length="627" mass="68617">MAQFAQVLAEIGDFGRFQVQLLILLSIPNFLCAYYMFAQVFMIQDEAHHCSVAWVKNHTLNLSAAEQLTLSVPLDAAGEPESCLMFRPPPDGASLEDILSHRFNETQPCEAGWEYPEDRPLSLKNEFNLVCDQRHLKETSQSVYMAGLLAGSLIFGPLCDWIGRKATILVQLLLLALIGLATAFVPSFALYMVLRFAMATAVAGYAFSNVTLREYLGPEALNHDVKPWGLSGPHAQTACGSLVRHPYHKWSHTRGTEAHVDRGASRECQGGRGQGLARSQPLCLHSYRVDGALEADSGRGPGPVRLLHGANGASRTRLWHPELEAFPNSWHGTDLAALLLLLVRRALPESARWLLTRGRVEEAKQVIQKAASVNKQRVSPELLSQLVPEKTGPSGNARDLFRHPQLWKVTLILFCVWFVDSLGYFGLSLQVGDFGLDIYLTQLVFGAIEVPARYSSIFMMQWLGRKWSQMLTLVLGGLMCIAIIFVPADLPVVVTVLAVVGKFATAAGFTISYVYTAELFPTVIRQTAMGLMGIFSRTGGILTPLVILLGEYQAALPMLVYGSLPVGAGLLCALLPETRGQPLKDTIKDLEQGPYPRPPESVPSGKETEASGRTSSPGVTFVSSTYL</sequence>
<evidence type="ECO:0000256" key="2">
    <source>
        <dbReference type="ARBA" id="ARBA00022692"/>
    </source>
</evidence>
<evidence type="ECO:0000256" key="1">
    <source>
        <dbReference type="ARBA" id="ARBA00004127"/>
    </source>
</evidence>
<evidence type="ECO:0000256" key="3">
    <source>
        <dbReference type="ARBA" id="ARBA00022989"/>
    </source>
</evidence>
<feature type="compositionally biased region" description="Polar residues" evidence="5">
    <location>
        <begin position="611"/>
        <end position="627"/>
    </location>
</feature>
<dbReference type="AlphaFoldDB" id="A0A3Q7Q1W2"/>
<dbReference type="RefSeq" id="XP_025739994.1">
    <property type="nucleotide sequence ID" value="XM_025884209.1"/>
</dbReference>
<dbReference type="GO" id="GO:0016020">
    <property type="term" value="C:membrane"/>
    <property type="evidence" value="ECO:0007669"/>
    <property type="project" value="InterPro"/>
</dbReference>
<keyword evidence="7" id="KW-1185">Reference proteome</keyword>
<feature type="transmembrane region" description="Helical" evidence="6">
    <location>
        <begin position="406"/>
        <end position="426"/>
    </location>
</feature>
<reference key="1">
    <citation type="submission" date="2019-01" db="UniProtKB">
        <authorList>
            <consortium name="RefSeq"/>
        </authorList>
    </citation>
    <scope>IDENTIFICATION</scope>
</reference>
<dbReference type="SUPFAM" id="SSF103473">
    <property type="entry name" value="MFS general substrate transporter"/>
    <property type="match status" value="2"/>
</dbReference>
<feature type="transmembrane region" description="Helical" evidence="6">
    <location>
        <begin position="169"/>
        <end position="194"/>
    </location>
</feature>
<evidence type="ECO:0000313" key="8">
    <source>
        <dbReference type="RefSeq" id="XP_025739994.1"/>
    </source>
</evidence>
<evidence type="ECO:0000256" key="5">
    <source>
        <dbReference type="SAM" id="MobiDB-lite"/>
    </source>
</evidence>
<accession>A0A3Q7Q1W2</accession>
<dbReference type="GO" id="GO:0012505">
    <property type="term" value="C:endomembrane system"/>
    <property type="evidence" value="ECO:0007669"/>
    <property type="project" value="UniProtKB-SubCell"/>
</dbReference>
<feature type="transmembrane region" description="Helical" evidence="6">
    <location>
        <begin position="555"/>
        <end position="575"/>
    </location>
</feature>
<proteinExistence type="predicted"/>
<dbReference type="InterPro" id="IPR036259">
    <property type="entry name" value="MFS_trans_sf"/>
</dbReference>
<feature type="transmembrane region" description="Helical" evidence="6">
    <location>
        <begin position="17"/>
        <end position="37"/>
    </location>
</feature>
<feature type="transmembrane region" description="Helical" evidence="6">
    <location>
        <begin position="492"/>
        <end position="516"/>
    </location>
</feature>
<feature type="transmembrane region" description="Helical" evidence="6">
    <location>
        <begin position="467"/>
        <end position="486"/>
    </location>
</feature>
<name>A0A3Q7Q1W2_CALUR</name>
<dbReference type="InParanoid" id="A0A3Q7Q1W2"/>
<dbReference type="InterPro" id="IPR005828">
    <property type="entry name" value="MFS_sugar_transport-like"/>
</dbReference>